<accession>A0ABT0VIY4</accession>
<dbReference type="EMBL" id="JAGMVS010000066">
    <property type="protein sequence ID" value="MCM2437626.1"/>
    <property type="molecule type" value="Genomic_DNA"/>
</dbReference>
<comment type="caution">
    <text evidence="2">The sequence shown here is derived from an EMBL/GenBank/DDBJ whole genome shotgun (WGS) entry which is preliminary data.</text>
</comment>
<dbReference type="PANTHER" id="PTHR14209:SF19">
    <property type="entry name" value="ISOAMYL ACETATE-HYDROLYZING ESTERASE 1 HOMOLOG"/>
    <property type="match status" value="1"/>
</dbReference>
<proteinExistence type="predicted"/>
<keyword evidence="3" id="KW-1185">Reference proteome</keyword>
<dbReference type="InterPro" id="IPR036514">
    <property type="entry name" value="SGNH_hydro_sf"/>
</dbReference>
<dbReference type="InterPro" id="IPR045136">
    <property type="entry name" value="Iah1-like"/>
</dbReference>
<reference evidence="2" key="1">
    <citation type="submission" date="2021-04" db="EMBL/GenBank/DDBJ databases">
        <title>Taxonomic assessment of Weissella genus.</title>
        <authorList>
            <person name="Fanelli F."/>
            <person name="Chieffi D."/>
            <person name="Dell'Aquila A."/>
            <person name="Gyu-Sung C."/>
            <person name="Franz C.M.A.P."/>
            <person name="Fusco V."/>
        </authorList>
    </citation>
    <scope>NUCLEOTIDE SEQUENCE</scope>
    <source>
        <strain evidence="2">LMG 25373</strain>
    </source>
</reference>
<feature type="domain" description="SGNH hydrolase-type esterase" evidence="1">
    <location>
        <begin position="6"/>
        <end position="174"/>
    </location>
</feature>
<sequence length="186" mass="21208">MLRILLLGDSLLARYEGAKQPMINYQLGVLNPDVVIDNWALAGQTSADVLNQLKQTSIRKKYDKVCLLIGTNDARYQTIKPVNFAENLLAITTYLTDFSVILITPPPVDESKQRPKRTNANLRQYGKIVSELADKHQYQLIDLYHLFHRQTNWLELLKGQLDDGLHFGETGYKLLATAINTQIQLR</sequence>
<organism evidence="2 3">
    <name type="scientific">Periweissella beninensis</name>
    <dbReference type="NCBI Taxonomy" id="504936"/>
    <lineage>
        <taxon>Bacteria</taxon>
        <taxon>Bacillati</taxon>
        <taxon>Bacillota</taxon>
        <taxon>Bacilli</taxon>
        <taxon>Lactobacillales</taxon>
        <taxon>Lactobacillaceae</taxon>
        <taxon>Periweissella</taxon>
    </lineage>
</organism>
<evidence type="ECO:0000259" key="1">
    <source>
        <dbReference type="Pfam" id="PF13472"/>
    </source>
</evidence>
<dbReference type="PANTHER" id="PTHR14209">
    <property type="entry name" value="ISOAMYL ACETATE-HYDROLYZING ESTERASE 1"/>
    <property type="match status" value="1"/>
</dbReference>
<gene>
    <name evidence="2" type="ORF">KAK10_06860</name>
</gene>
<evidence type="ECO:0000313" key="3">
    <source>
        <dbReference type="Proteomes" id="UP001057481"/>
    </source>
</evidence>
<dbReference type="RefSeq" id="WP_205143322.1">
    <property type="nucleotide sequence ID" value="NZ_JAFBDN010000005.1"/>
</dbReference>
<protein>
    <recommendedName>
        <fullName evidence="1">SGNH hydrolase-type esterase domain-containing protein</fullName>
    </recommendedName>
</protein>
<dbReference type="Gene3D" id="3.40.50.1110">
    <property type="entry name" value="SGNH hydrolase"/>
    <property type="match status" value="1"/>
</dbReference>
<dbReference type="Proteomes" id="UP001057481">
    <property type="component" value="Unassembled WGS sequence"/>
</dbReference>
<dbReference type="SUPFAM" id="SSF52266">
    <property type="entry name" value="SGNH hydrolase"/>
    <property type="match status" value="1"/>
</dbReference>
<dbReference type="InterPro" id="IPR013830">
    <property type="entry name" value="SGNH_hydro"/>
</dbReference>
<dbReference type="Pfam" id="PF13472">
    <property type="entry name" value="Lipase_GDSL_2"/>
    <property type="match status" value="1"/>
</dbReference>
<evidence type="ECO:0000313" key="2">
    <source>
        <dbReference type="EMBL" id="MCM2437626.1"/>
    </source>
</evidence>
<name>A0ABT0VIY4_9LACO</name>